<dbReference type="RefSeq" id="WP_232730077.1">
    <property type="nucleotide sequence ID" value="NZ_PHUF01000002.1"/>
</dbReference>
<proteinExistence type="predicted"/>
<dbReference type="AlphaFoldDB" id="A0A2N0I1X3"/>
<protein>
    <submittedName>
        <fullName evidence="2">Extensin-like protein</fullName>
    </submittedName>
</protein>
<dbReference type="EMBL" id="PHUF01000002">
    <property type="protein sequence ID" value="PKB25181.1"/>
    <property type="molecule type" value="Genomic_DNA"/>
</dbReference>
<evidence type="ECO:0000313" key="3">
    <source>
        <dbReference type="Proteomes" id="UP000232587"/>
    </source>
</evidence>
<evidence type="ECO:0000313" key="2">
    <source>
        <dbReference type="EMBL" id="PKB25181.1"/>
    </source>
</evidence>
<dbReference type="Pfam" id="PF06904">
    <property type="entry name" value="Extensin-like_C"/>
    <property type="match status" value="1"/>
</dbReference>
<reference evidence="2 3" key="1">
    <citation type="submission" date="2017-11" db="EMBL/GenBank/DDBJ databases">
        <title>Genomic Encyclopedia of Type Strains, Phase III (KMG-III): the genomes of soil and plant-associated and newly described type strains.</title>
        <authorList>
            <person name="Whitman W."/>
        </authorList>
    </citation>
    <scope>NUCLEOTIDE SEQUENCE [LARGE SCALE GENOMIC DNA]</scope>
    <source>
        <strain evidence="2 3">CGMCC 1.12274</strain>
    </source>
</reference>
<feature type="domain" description="Extensin-like C-terminal" evidence="1">
    <location>
        <begin position="64"/>
        <end position="238"/>
    </location>
</feature>
<sequence>MSSLARNFSLIALLLITAGALWAFGKAWLADHPEHDPAAPFTLTQRDGWATDRKLTALRSDPAVCRAVLVRSGVSFTKLNPIGEGTCRRADRMTLDDGLPLRPRGADATCAVKAGTVRWLQQRVQPVAIRILGSRVTSLEHLGTGSCRRIGGGETGTWSEHAMGNAIDIAAFRLADGRRISVLDDWSGQDRERRAFLRAAHAAACRDFGTVLGPEYNTAHRDHFHLDQALRGWGTFCR</sequence>
<comment type="caution">
    <text evidence="2">The sequence shown here is derived from an EMBL/GenBank/DDBJ whole genome shotgun (WGS) entry which is preliminary data.</text>
</comment>
<accession>A0A2N0I1X3</accession>
<dbReference type="Proteomes" id="UP000232587">
    <property type="component" value="Unassembled WGS sequence"/>
</dbReference>
<evidence type="ECO:0000259" key="1">
    <source>
        <dbReference type="Pfam" id="PF06904"/>
    </source>
</evidence>
<name>A0A2N0I1X3_9SPHN</name>
<organism evidence="2 3">
    <name type="scientific">Novosphingobium kunmingense</name>
    <dbReference type="NCBI Taxonomy" id="1211806"/>
    <lineage>
        <taxon>Bacteria</taxon>
        <taxon>Pseudomonadati</taxon>
        <taxon>Pseudomonadota</taxon>
        <taxon>Alphaproteobacteria</taxon>
        <taxon>Sphingomonadales</taxon>
        <taxon>Sphingomonadaceae</taxon>
        <taxon>Novosphingobium</taxon>
    </lineage>
</organism>
<dbReference type="InterPro" id="IPR009683">
    <property type="entry name" value="Extensin-like_C"/>
</dbReference>
<gene>
    <name evidence="2" type="ORF">B0I00_0372</name>
</gene>
<keyword evidence="3" id="KW-1185">Reference proteome</keyword>